<comment type="similarity">
    <text evidence="1 6">Belongs to the peptidase S8 family.</text>
</comment>
<name>A0A9E7UD49_9EURY</name>
<accession>A0A9E7UD49</accession>
<dbReference type="InterPro" id="IPR036852">
    <property type="entry name" value="Peptidase_S8/S53_dom_sf"/>
</dbReference>
<dbReference type="Gene3D" id="3.40.50.200">
    <property type="entry name" value="Peptidase S8/S53 domain"/>
    <property type="match status" value="1"/>
</dbReference>
<dbReference type="Proteomes" id="UP001057580">
    <property type="component" value="Chromosome"/>
</dbReference>
<dbReference type="SUPFAM" id="SSF52743">
    <property type="entry name" value="Subtilisin-like"/>
    <property type="match status" value="1"/>
</dbReference>
<dbReference type="RefSeq" id="WP_260643758.1">
    <property type="nucleotide sequence ID" value="NZ_CP104003.1"/>
</dbReference>
<dbReference type="InterPro" id="IPR006311">
    <property type="entry name" value="TAT_signal"/>
</dbReference>
<dbReference type="AlphaFoldDB" id="A0A9E7UD49"/>
<dbReference type="InterPro" id="IPR000209">
    <property type="entry name" value="Peptidase_S8/S53_dom"/>
</dbReference>
<evidence type="ECO:0000313" key="9">
    <source>
        <dbReference type="Proteomes" id="UP001057580"/>
    </source>
</evidence>
<proteinExistence type="inferred from homology"/>
<protein>
    <submittedName>
        <fullName evidence="8">S8 family serine peptidase</fullName>
    </submittedName>
</protein>
<evidence type="ECO:0000256" key="5">
    <source>
        <dbReference type="PIRSR" id="PIRSR615500-1"/>
    </source>
</evidence>
<evidence type="ECO:0000256" key="6">
    <source>
        <dbReference type="PROSITE-ProRule" id="PRU01240"/>
    </source>
</evidence>
<evidence type="ECO:0000313" key="8">
    <source>
        <dbReference type="EMBL" id="UWM56644.1"/>
    </source>
</evidence>
<dbReference type="Pfam" id="PF10518">
    <property type="entry name" value="TAT_signal"/>
    <property type="match status" value="1"/>
</dbReference>
<sequence length="528" mass="54531">MTDKQKQNNEKTVSRRDVLKGGAALGVAATAGTGVVAADGATELIGVDGYVGYDVPDEVIRYSGNPGIGVKYAEGEYSTISDWINGSDDRREVKHLSSYRIVTLSAPINHVTHAGVDRVIGDDPLEAKSYVEGIWFDVRMSLTDPISTLKAKSEASTPRSLLYSGAFDQTGVAYRDDVQQKTMTDAVAAVGADNVTADGSGVTVAVIDDGVSYTSNLFGSRVTAARNFISDTEVDPSATSPAWSAVASGSDHGTWVASAILGNPTDTTYTGVAPAANLIICKALDSDGGSTTDIAEAIRYSADNGADVINMSLGSRVYSPGMTDAIEYAEQNGVTVVNVASGNARQQGVGRFVNTPADVPLDSVMAVGATSVSTNADEVKSAYFSSVGPDPSVADLSGAESAGETVDIAAPGMEIEAQIDGSTKTYSGTSMATPLVSGVHALALSDSALSTEELVSRTAATATRVQNVGVTECGAGVIDAADLISNTESSDAQEDVLTPEALARDEANRSMGGRFGSQIRRLELQFGI</sequence>
<dbReference type="PANTHER" id="PTHR43806:SF11">
    <property type="entry name" value="CEREVISIN-RELATED"/>
    <property type="match status" value="1"/>
</dbReference>
<dbReference type="EMBL" id="CP104003">
    <property type="protein sequence ID" value="UWM56644.1"/>
    <property type="molecule type" value="Genomic_DNA"/>
</dbReference>
<evidence type="ECO:0000256" key="3">
    <source>
        <dbReference type="ARBA" id="ARBA00022801"/>
    </source>
</evidence>
<evidence type="ECO:0000256" key="2">
    <source>
        <dbReference type="ARBA" id="ARBA00022670"/>
    </source>
</evidence>
<gene>
    <name evidence="8" type="ORF">N0B31_10190</name>
</gene>
<feature type="domain" description="Peptidase S8/S53" evidence="7">
    <location>
        <begin position="199"/>
        <end position="467"/>
    </location>
</feature>
<dbReference type="PRINTS" id="PR00723">
    <property type="entry name" value="SUBTILISIN"/>
</dbReference>
<feature type="active site" description="Charge relay system" evidence="5 6">
    <location>
        <position position="208"/>
    </location>
</feature>
<evidence type="ECO:0000256" key="4">
    <source>
        <dbReference type="ARBA" id="ARBA00022825"/>
    </source>
</evidence>
<feature type="active site" description="Charge relay system" evidence="5 6">
    <location>
        <position position="430"/>
    </location>
</feature>
<dbReference type="PANTHER" id="PTHR43806">
    <property type="entry name" value="PEPTIDASE S8"/>
    <property type="match status" value="1"/>
</dbReference>
<dbReference type="PROSITE" id="PS00138">
    <property type="entry name" value="SUBTILASE_SER"/>
    <property type="match status" value="1"/>
</dbReference>
<keyword evidence="3 6" id="KW-0378">Hydrolase</keyword>
<dbReference type="PROSITE" id="PS51318">
    <property type="entry name" value="TAT"/>
    <property type="match status" value="1"/>
</dbReference>
<dbReference type="InterPro" id="IPR023828">
    <property type="entry name" value="Peptidase_S8_Ser-AS"/>
</dbReference>
<dbReference type="InterPro" id="IPR022398">
    <property type="entry name" value="Peptidase_S8_His-AS"/>
</dbReference>
<dbReference type="InterPro" id="IPR050131">
    <property type="entry name" value="Peptidase_S8_subtilisin-like"/>
</dbReference>
<dbReference type="KEGG" id="ssai:N0B31_10190"/>
<dbReference type="GeneID" id="74942794"/>
<dbReference type="GO" id="GO:0006508">
    <property type="term" value="P:proteolysis"/>
    <property type="evidence" value="ECO:0007669"/>
    <property type="project" value="UniProtKB-KW"/>
</dbReference>
<keyword evidence="9" id="KW-1185">Reference proteome</keyword>
<dbReference type="Pfam" id="PF00082">
    <property type="entry name" value="Peptidase_S8"/>
    <property type="match status" value="1"/>
</dbReference>
<dbReference type="InterPro" id="IPR015500">
    <property type="entry name" value="Peptidase_S8_subtilisin-rel"/>
</dbReference>
<feature type="active site" description="Charge relay system" evidence="5 6">
    <location>
        <position position="252"/>
    </location>
</feature>
<dbReference type="NCBIfam" id="TIGR01409">
    <property type="entry name" value="TAT_signal_seq"/>
    <property type="match status" value="1"/>
</dbReference>
<dbReference type="PROSITE" id="PS00137">
    <property type="entry name" value="SUBTILASE_HIS"/>
    <property type="match status" value="1"/>
</dbReference>
<evidence type="ECO:0000259" key="7">
    <source>
        <dbReference type="Pfam" id="PF00082"/>
    </source>
</evidence>
<keyword evidence="4 6" id="KW-0720">Serine protease</keyword>
<dbReference type="InterPro" id="IPR019546">
    <property type="entry name" value="TAT_signal_bac_arc"/>
</dbReference>
<keyword evidence="2 6" id="KW-0645">Protease</keyword>
<reference evidence="8" key="1">
    <citation type="submission" date="2022-09" db="EMBL/GenBank/DDBJ databases">
        <title>Diverse halophilic archaea isolated from saline environments.</title>
        <authorList>
            <person name="Cui H.-L."/>
        </authorList>
    </citation>
    <scope>NUCLEOTIDE SEQUENCE</scope>
    <source>
        <strain evidence="8">ZS-35-S2</strain>
    </source>
</reference>
<organism evidence="8 9">
    <name type="scientific">Salinirubellus salinus</name>
    <dbReference type="NCBI Taxonomy" id="1364945"/>
    <lineage>
        <taxon>Archaea</taxon>
        <taxon>Methanobacteriati</taxon>
        <taxon>Methanobacteriota</taxon>
        <taxon>Stenosarchaea group</taxon>
        <taxon>Halobacteria</taxon>
        <taxon>Halobacteriales</taxon>
        <taxon>Natronomonadaceae</taxon>
        <taxon>Salinirubellus</taxon>
    </lineage>
</organism>
<evidence type="ECO:0000256" key="1">
    <source>
        <dbReference type="ARBA" id="ARBA00011073"/>
    </source>
</evidence>
<dbReference type="GO" id="GO:0004252">
    <property type="term" value="F:serine-type endopeptidase activity"/>
    <property type="evidence" value="ECO:0007669"/>
    <property type="project" value="UniProtKB-UniRule"/>
</dbReference>
<dbReference type="PROSITE" id="PS51892">
    <property type="entry name" value="SUBTILASE"/>
    <property type="match status" value="1"/>
</dbReference>